<dbReference type="Gene3D" id="3.40.50.300">
    <property type="entry name" value="P-loop containing nucleotide triphosphate hydrolases"/>
    <property type="match status" value="1"/>
</dbReference>
<dbReference type="PANTHER" id="PTHR42781">
    <property type="entry name" value="SPERMIDINE/PUTRESCINE IMPORT ATP-BINDING PROTEIN POTA"/>
    <property type="match status" value="1"/>
</dbReference>
<dbReference type="SUPFAM" id="SSF50331">
    <property type="entry name" value="MOP-like"/>
    <property type="match status" value="1"/>
</dbReference>
<dbReference type="EC" id="7.6.2.11" evidence="9"/>
<reference evidence="11 12" key="1">
    <citation type="submission" date="2016-04" db="EMBL/GenBank/DDBJ databases">
        <title>Complete genome sequence of Bacillus oceanisediminis strain 2691.</title>
        <authorList>
            <person name="Jeong H."/>
            <person name="Kim H.J."/>
            <person name="Lee D.-W."/>
        </authorList>
    </citation>
    <scope>NUCLEOTIDE SEQUENCE [LARGE SCALE GENOMIC DNA]</scope>
    <source>
        <strain evidence="11 12">2691</strain>
    </source>
</reference>
<feature type="domain" description="ABC transporter" evidence="10">
    <location>
        <begin position="4"/>
        <end position="234"/>
    </location>
</feature>
<dbReference type="Pfam" id="PF08402">
    <property type="entry name" value="TOBE_2"/>
    <property type="match status" value="1"/>
</dbReference>
<keyword evidence="4 9" id="KW-0067">ATP-binding</keyword>
<evidence type="ECO:0000256" key="5">
    <source>
        <dbReference type="ARBA" id="ARBA00022967"/>
    </source>
</evidence>
<keyword evidence="5 9" id="KW-1278">Translocase</keyword>
<dbReference type="InterPro" id="IPR005893">
    <property type="entry name" value="PotA-like"/>
</dbReference>
<dbReference type="NCBIfam" id="TIGR01187">
    <property type="entry name" value="potA"/>
    <property type="match status" value="1"/>
</dbReference>
<accession>A0A161JBP0</accession>
<dbReference type="EMBL" id="CP015506">
    <property type="protein sequence ID" value="AND40351.1"/>
    <property type="molecule type" value="Genomic_DNA"/>
</dbReference>
<dbReference type="SMART" id="SM00382">
    <property type="entry name" value="AAA"/>
    <property type="match status" value="1"/>
</dbReference>
<comment type="similarity">
    <text evidence="9">Belongs to the ABC transporter superfamily. Spermidine/putrescine importer (TC 3.A.1.11.1) family.</text>
</comment>
<dbReference type="InterPro" id="IPR008995">
    <property type="entry name" value="Mo/tungstate-bd_C_term_dom"/>
</dbReference>
<comment type="subunit">
    <text evidence="8">The complex is composed of two ATP-binding proteins (OpuCA), two transmembrane proteins (OpuCB and OpuCD) and a solute-binding protein (OpuCC).</text>
</comment>
<evidence type="ECO:0000313" key="12">
    <source>
        <dbReference type="Proteomes" id="UP000077856"/>
    </source>
</evidence>
<evidence type="ECO:0000259" key="10">
    <source>
        <dbReference type="PROSITE" id="PS50893"/>
    </source>
</evidence>
<comment type="function">
    <text evidence="9">Part of the ABC transporter complex PotABCD involved in spermidine/putrescine import. Responsible for energy coupling to the transport system.</text>
</comment>
<gene>
    <name evidence="9" type="primary">potA</name>
    <name evidence="11" type="ORF">A361_14720</name>
</gene>
<dbReference type="AlphaFoldDB" id="A0A161JBP0"/>
<proteinExistence type="inferred from homology"/>
<keyword evidence="3 9" id="KW-0547">Nucleotide-binding</keyword>
<dbReference type="GO" id="GO:0005524">
    <property type="term" value="F:ATP binding"/>
    <property type="evidence" value="ECO:0007669"/>
    <property type="project" value="UniProtKB-KW"/>
</dbReference>
<evidence type="ECO:0000256" key="4">
    <source>
        <dbReference type="ARBA" id="ARBA00022840"/>
    </source>
</evidence>
<organism evidence="11 12">
    <name type="scientific">Cytobacillus oceanisediminis 2691</name>
    <dbReference type="NCBI Taxonomy" id="1196031"/>
    <lineage>
        <taxon>Bacteria</taxon>
        <taxon>Bacillati</taxon>
        <taxon>Bacillota</taxon>
        <taxon>Bacilli</taxon>
        <taxon>Bacillales</taxon>
        <taxon>Bacillaceae</taxon>
        <taxon>Cytobacillus</taxon>
    </lineage>
</organism>
<evidence type="ECO:0000313" key="11">
    <source>
        <dbReference type="EMBL" id="AND40351.1"/>
    </source>
</evidence>
<dbReference type="InterPro" id="IPR003593">
    <property type="entry name" value="AAA+_ATPase"/>
</dbReference>
<evidence type="ECO:0000256" key="9">
    <source>
        <dbReference type="RuleBase" id="RU364083"/>
    </source>
</evidence>
<dbReference type="KEGG" id="bon:A361_14720"/>
<comment type="catalytic activity">
    <reaction evidence="9">
        <text>ATP + H2O + polyamine-[polyamine-binding protein]Side 1 = ADP + phosphate + polyamineSide 2 + [polyamine-binding protein]Side 1.</text>
        <dbReference type="EC" id="7.6.2.11"/>
    </reaction>
</comment>
<evidence type="ECO:0000256" key="6">
    <source>
        <dbReference type="ARBA" id="ARBA00023136"/>
    </source>
</evidence>
<comment type="subunit">
    <text evidence="9">The complex is composed of two ATP-binding proteins (PotA), two transmembrane proteins (PotB and PotC) and a solute-binding protein (PotD).</text>
</comment>
<dbReference type="FunFam" id="3.40.50.300:FF:000425">
    <property type="entry name" value="Probable ABC transporter, ATP-binding subunit"/>
    <property type="match status" value="1"/>
</dbReference>
<dbReference type="GO" id="GO:0043190">
    <property type="term" value="C:ATP-binding cassette (ABC) transporter complex"/>
    <property type="evidence" value="ECO:0007669"/>
    <property type="project" value="InterPro"/>
</dbReference>
<keyword evidence="1 9" id="KW-0813">Transport</keyword>
<dbReference type="eggNOG" id="COG3842">
    <property type="taxonomic scope" value="Bacteria"/>
</dbReference>
<dbReference type="SUPFAM" id="SSF52540">
    <property type="entry name" value="P-loop containing nucleoside triphosphate hydrolases"/>
    <property type="match status" value="1"/>
</dbReference>
<evidence type="ECO:0000256" key="8">
    <source>
        <dbReference type="ARBA" id="ARBA00063934"/>
    </source>
</evidence>
<evidence type="ECO:0000256" key="7">
    <source>
        <dbReference type="ARBA" id="ARBA00052482"/>
    </source>
</evidence>
<evidence type="ECO:0000256" key="3">
    <source>
        <dbReference type="ARBA" id="ARBA00022741"/>
    </source>
</evidence>
<dbReference type="InterPro" id="IPR050093">
    <property type="entry name" value="ABC_SmlMolc_Importer"/>
</dbReference>
<dbReference type="InterPro" id="IPR003439">
    <property type="entry name" value="ABC_transporter-like_ATP-bd"/>
</dbReference>
<dbReference type="RefSeq" id="WP_019383438.1">
    <property type="nucleotide sequence ID" value="NZ_CP015506.1"/>
</dbReference>
<dbReference type="Pfam" id="PF00005">
    <property type="entry name" value="ABC_tran"/>
    <property type="match status" value="1"/>
</dbReference>
<comment type="catalytic activity">
    <reaction evidence="7">
        <text>a quaternary ammonium(out) + ATP + H2O = a quaternary ammonium(in) + ADP + phosphate + H(+)</text>
        <dbReference type="Rhea" id="RHEA:11036"/>
        <dbReference type="ChEBI" id="CHEBI:15377"/>
        <dbReference type="ChEBI" id="CHEBI:15378"/>
        <dbReference type="ChEBI" id="CHEBI:30616"/>
        <dbReference type="ChEBI" id="CHEBI:35267"/>
        <dbReference type="ChEBI" id="CHEBI:43474"/>
        <dbReference type="ChEBI" id="CHEBI:456216"/>
        <dbReference type="EC" id="7.6.2.9"/>
    </reaction>
</comment>
<keyword evidence="2 9" id="KW-1003">Cell membrane</keyword>
<dbReference type="STRING" id="1196031.A361_14720"/>
<dbReference type="GO" id="GO:0016887">
    <property type="term" value="F:ATP hydrolysis activity"/>
    <property type="evidence" value="ECO:0007669"/>
    <property type="project" value="InterPro"/>
</dbReference>
<sequence>MSYLSLENVVKTFNKTEVVKKLSLGIQKGELVSFLGPSGCGKTTTLNMIAGFLEVDGGKIEVDGKPVHLLPPNKREMGMVFQNYALFPHMTVFDNVAYGLKLRKVPKNEINKRVLEALEMVRLAGYEKRYPKELSGGQQQRVSLARALVIKPKVLLLDEPLSNLDAKLRQEMREEIVDIQKQVGITTIFVTHDQEEALAISDRIAVMYEGRIEQVDDPASIYNHPKTDFVSQFIGEVNHIQGKVLETYENKKCKMHFFGNEQIVSVPSVKNSEVHFFIRPEKIQIALAQSNDRNEAFQTKVERKMFLGAKTRYILKVHDRHLIADISNTVLNPTEIKEGNSVYTYWNPEDLLPSRMAR</sequence>
<name>A0A161JBP0_9BACI</name>
<protein>
    <recommendedName>
        <fullName evidence="9">Spermidine/putrescine import ATP-binding protein PotA</fullName>
        <ecNumber evidence="9">7.6.2.11</ecNumber>
    </recommendedName>
</protein>
<evidence type="ECO:0000256" key="2">
    <source>
        <dbReference type="ARBA" id="ARBA00022475"/>
    </source>
</evidence>
<dbReference type="PROSITE" id="PS00211">
    <property type="entry name" value="ABC_TRANSPORTER_1"/>
    <property type="match status" value="1"/>
</dbReference>
<dbReference type="GO" id="GO:0015417">
    <property type="term" value="F:ABC-type polyamine transporter activity"/>
    <property type="evidence" value="ECO:0007669"/>
    <property type="project" value="UniProtKB-EC"/>
</dbReference>
<keyword evidence="6 9" id="KW-0472">Membrane</keyword>
<dbReference type="Proteomes" id="UP000077856">
    <property type="component" value="Chromosome"/>
</dbReference>
<dbReference type="GO" id="GO:0015418">
    <property type="term" value="F:ABC-type quaternary ammonium compound transporting activity"/>
    <property type="evidence" value="ECO:0007669"/>
    <property type="project" value="UniProtKB-EC"/>
</dbReference>
<dbReference type="PANTHER" id="PTHR42781:SF4">
    <property type="entry name" value="SPERMIDINE_PUTRESCINE IMPORT ATP-BINDING PROTEIN POTA"/>
    <property type="match status" value="1"/>
</dbReference>
<dbReference type="InterPro" id="IPR013611">
    <property type="entry name" value="Transp-assoc_OB_typ2"/>
</dbReference>
<dbReference type="InterPro" id="IPR017871">
    <property type="entry name" value="ABC_transporter-like_CS"/>
</dbReference>
<dbReference type="InterPro" id="IPR027417">
    <property type="entry name" value="P-loop_NTPase"/>
</dbReference>
<dbReference type="Gene3D" id="2.40.50.100">
    <property type="match status" value="1"/>
</dbReference>
<dbReference type="PROSITE" id="PS50893">
    <property type="entry name" value="ABC_TRANSPORTER_2"/>
    <property type="match status" value="1"/>
</dbReference>
<evidence type="ECO:0000256" key="1">
    <source>
        <dbReference type="ARBA" id="ARBA00022448"/>
    </source>
</evidence>